<evidence type="ECO:0000259" key="2">
    <source>
        <dbReference type="Pfam" id="PF00561"/>
    </source>
</evidence>
<dbReference type="Pfam" id="PF00561">
    <property type="entry name" value="Abhydrolase_1"/>
    <property type="match status" value="1"/>
</dbReference>
<comment type="caution">
    <text evidence="3">The sequence shown here is derived from an EMBL/GenBank/DDBJ whole genome shotgun (WGS) entry which is preliminary data.</text>
</comment>
<dbReference type="GO" id="GO:0016787">
    <property type="term" value="F:hydrolase activity"/>
    <property type="evidence" value="ECO:0007669"/>
    <property type="project" value="UniProtKB-KW"/>
</dbReference>
<keyword evidence="4" id="KW-1185">Reference proteome</keyword>
<proteinExistence type="predicted"/>
<keyword evidence="1" id="KW-0378">Hydrolase</keyword>
<dbReference type="AlphaFoldDB" id="N2B4J4"/>
<dbReference type="PATRIC" id="fig|1235802.3.peg.977"/>
<dbReference type="GO" id="GO:0016020">
    <property type="term" value="C:membrane"/>
    <property type="evidence" value="ECO:0007669"/>
    <property type="project" value="TreeGrafter"/>
</dbReference>
<dbReference type="InterPro" id="IPR050266">
    <property type="entry name" value="AB_hydrolase_sf"/>
</dbReference>
<name>N2B4J4_9FIRM</name>
<feature type="domain" description="AB hydrolase-1" evidence="2">
    <location>
        <begin position="35"/>
        <end position="257"/>
    </location>
</feature>
<organism evidence="3 4">
    <name type="scientific">Eubacterium plexicaudatum ASF492</name>
    <dbReference type="NCBI Taxonomy" id="1235802"/>
    <lineage>
        <taxon>Bacteria</taxon>
        <taxon>Bacillati</taxon>
        <taxon>Bacillota</taxon>
        <taxon>Clostridia</taxon>
        <taxon>Eubacteriales</taxon>
        <taxon>Eubacteriaceae</taxon>
        <taxon>Eubacterium</taxon>
    </lineage>
</organism>
<dbReference type="eggNOG" id="COG2267">
    <property type="taxonomic scope" value="Bacteria"/>
</dbReference>
<dbReference type="PANTHER" id="PTHR43798">
    <property type="entry name" value="MONOACYLGLYCEROL LIPASE"/>
    <property type="match status" value="1"/>
</dbReference>
<evidence type="ECO:0000256" key="1">
    <source>
        <dbReference type="ARBA" id="ARBA00022801"/>
    </source>
</evidence>
<dbReference type="InterPro" id="IPR000073">
    <property type="entry name" value="AB_hydrolase_1"/>
</dbReference>
<dbReference type="HOGENOM" id="CLU_020336_50_1_9"/>
<dbReference type="InterPro" id="IPR029058">
    <property type="entry name" value="AB_hydrolase_fold"/>
</dbReference>
<dbReference type="STRING" id="1235802.C823_00910"/>
<evidence type="ECO:0000313" key="3">
    <source>
        <dbReference type="EMBL" id="EMZ36542.1"/>
    </source>
</evidence>
<dbReference type="Gene3D" id="3.40.50.1820">
    <property type="entry name" value="alpha/beta hydrolase"/>
    <property type="match status" value="1"/>
</dbReference>
<evidence type="ECO:0000313" key="4">
    <source>
        <dbReference type="Proteomes" id="UP000012589"/>
    </source>
</evidence>
<dbReference type="PANTHER" id="PTHR43798:SF31">
    <property type="entry name" value="AB HYDROLASE SUPERFAMILY PROTEIN YCLE"/>
    <property type="match status" value="1"/>
</dbReference>
<sequence length="275" mass="31533">MDHINEEMRKEKMKPMKLENSPITYFVSNTRQAEWILFIHAAFVNHNMFRTQFAYFEKKYNILAVDIIGHGQSTDTQKGDTIIKMSNWISDILKAEHIDKIHIVGVSLGAVLAQDFANRFPYAVSSLACFGGYDINNFDVKMKQENSAQQKLMMLKALVSIKWFAEANKKISAYTSQAQNEFFAMNILFPKKSFMFLATLNGMVNKYKTGQRNYPLLIGCGKFDIPMELEAIKAWKNTEPDCTVVLFENAGHCVNMDVPQEFNKTMEEFWKGAGQ</sequence>
<dbReference type="SUPFAM" id="SSF53474">
    <property type="entry name" value="alpha/beta-Hydrolases"/>
    <property type="match status" value="1"/>
</dbReference>
<gene>
    <name evidence="3" type="ORF">C823_00910</name>
</gene>
<dbReference type="EMBL" id="AQFT01000023">
    <property type="protein sequence ID" value="EMZ36542.1"/>
    <property type="molecule type" value="Genomic_DNA"/>
</dbReference>
<accession>N2B4J4</accession>
<dbReference type="Proteomes" id="UP000012589">
    <property type="component" value="Unassembled WGS sequence"/>
</dbReference>
<protein>
    <recommendedName>
        <fullName evidence="2">AB hydrolase-1 domain-containing protein</fullName>
    </recommendedName>
</protein>
<reference evidence="3 4" key="1">
    <citation type="journal article" date="2014" name="Genome Announc.">
        <title>Draft genome sequences of the altered schaedler flora, a defined bacterial community from gnotobiotic mice.</title>
        <authorList>
            <person name="Wannemuehler M.J."/>
            <person name="Overstreet A.M."/>
            <person name="Ward D.V."/>
            <person name="Phillips G.J."/>
        </authorList>
    </citation>
    <scope>NUCLEOTIDE SEQUENCE [LARGE SCALE GENOMIC DNA]</scope>
    <source>
        <strain evidence="3 4">ASF492</strain>
    </source>
</reference>